<comment type="subcellular location">
    <subcellularLocation>
        <location evidence="1">Cell membrane</location>
        <topology evidence="1">Multi-pass membrane protein</topology>
    </subcellularLocation>
</comment>
<dbReference type="InterPro" id="IPR036259">
    <property type="entry name" value="MFS_trans_sf"/>
</dbReference>
<dbReference type="SUPFAM" id="SSF103473">
    <property type="entry name" value="MFS general substrate transporter"/>
    <property type="match status" value="1"/>
</dbReference>
<dbReference type="EMBL" id="NUEQ01000004">
    <property type="protein sequence ID" value="PEJ37497.1"/>
    <property type="molecule type" value="Genomic_DNA"/>
</dbReference>
<dbReference type="PANTHER" id="PTHR23508">
    <property type="entry name" value="CARBOXYLIC ACID TRANSPORTER PROTEIN HOMOLOG"/>
    <property type="match status" value="1"/>
</dbReference>
<dbReference type="InterPro" id="IPR005829">
    <property type="entry name" value="Sugar_transporter_CS"/>
</dbReference>
<sequence length="447" mass="48977">MHTIRVSEMIDEQKFNRFHLQILLCCIFIIICDGYDMFMLGTILPSLMTEWKITAVEAGLFSSYALFGMMIGALVFGPVADKFGRKKVILICTVIFSIFTFTSGFADTPTSFGIQRFIAGLGLGGVMPNLIAIITEYAPKKLRSTLVAIMFSGHALGGVVASLGAMYLIPNFGWRAVVWLGALPLIFMPILYKMLPESLNYFILKNQKSQLADVLNQVEVNGKYTANDHYVLHEKSKNDSTGFPVKQLFKKGRTVSTIMFWVAFFMCLFVMYGLSTWLPKIMEGAGYELGSSLTFLVTLNLGAVFGAIVGGKLADRFGSKVVLISFLVIGFATLTMLSFKPSMIMLYVLIAIAGGTTTGTQIVTNAYVSQFYPNEIRSTGVGWALGVGRIGGIIAPTFCGVLLDMKLSLQVNFLAFAIPCIIAAVAIWFIQEKSSNMAVSSKEKKLV</sequence>
<comment type="caution">
    <text evidence="8">The sequence shown here is derived from an EMBL/GenBank/DDBJ whole genome shotgun (WGS) entry which is preliminary data.</text>
</comment>
<evidence type="ECO:0000256" key="1">
    <source>
        <dbReference type="ARBA" id="ARBA00004651"/>
    </source>
</evidence>
<evidence type="ECO:0000256" key="2">
    <source>
        <dbReference type="ARBA" id="ARBA00022448"/>
    </source>
</evidence>
<proteinExistence type="predicted"/>
<feature type="transmembrane region" description="Helical" evidence="6">
    <location>
        <begin position="58"/>
        <end position="76"/>
    </location>
</feature>
<feature type="domain" description="Major facilitator superfamily (MFS) profile" evidence="7">
    <location>
        <begin position="22"/>
        <end position="435"/>
    </location>
</feature>
<evidence type="ECO:0000313" key="8">
    <source>
        <dbReference type="EMBL" id="PEJ37497.1"/>
    </source>
</evidence>
<dbReference type="InterPro" id="IPR011701">
    <property type="entry name" value="MFS"/>
</dbReference>
<dbReference type="PANTHER" id="PTHR23508:SF10">
    <property type="entry name" value="CARBOXYLIC ACID TRANSPORTER PROTEIN HOMOLOG"/>
    <property type="match status" value="1"/>
</dbReference>
<evidence type="ECO:0000256" key="4">
    <source>
        <dbReference type="ARBA" id="ARBA00022989"/>
    </source>
</evidence>
<dbReference type="GO" id="GO:0046943">
    <property type="term" value="F:carboxylic acid transmembrane transporter activity"/>
    <property type="evidence" value="ECO:0007669"/>
    <property type="project" value="TreeGrafter"/>
</dbReference>
<dbReference type="Pfam" id="PF07690">
    <property type="entry name" value="MFS_1"/>
    <property type="match status" value="1"/>
</dbReference>
<feature type="transmembrane region" description="Helical" evidence="6">
    <location>
        <begin position="321"/>
        <end position="339"/>
    </location>
</feature>
<evidence type="ECO:0000256" key="6">
    <source>
        <dbReference type="SAM" id="Phobius"/>
    </source>
</evidence>
<protein>
    <submittedName>
        <fullName evidence="8">Aromatic acid/H+ symport family MFS transporter</fullName>
    </submittedName>
</protein>
<gene>
    <name evidence="8" type="ORF">CN689_00925</name>
</gene>
<feature type="transmembrane region" description="Helical" evidence="6">
    <location>
        <begin position="112"/>
        <end position="134"/>
    </location>
</feature>
<evidence type="ECO:0000256" key="3">
    <source>
        <dbReference type="ARBA" id="ARBA00022692"/>
    </source>
</evidence>
<feature type="transmembrane region" description="Helical" evidence="6">
    <location>
        <begin position="258"/>
        <end position="277"/>
    </location>
</feature>
<evidence type="ECO:0000256" key="5">
    <source>
        <dbReference type="ARBA" id="ARBA00023136"/>
    </source>
</evidence>
<name>A0AAX0RSS0_9BACI</name>
<evidence type="ECO:0000313" key="9">
    <source>
        <dbReference type="Proteomes" id="UP000220106"/>
    </source>
</evidence>
<dbReference type="InterPro" id="IPR020846">
    <property type="entry name" value="MFS_dom"/>
</dbReference>
<keyword evidence="2" id="KW-0813">Transport</keyword>
<feature type="transmembrane region" description="Helical" evidence="6">
    <location>
        <begin position="380"/>
        <end position="403"/>
    </location>
</feature>
<keyword evidence="4 6" id="KW-1133">Transmembrane helix</keyword>
<dbReference type="CDD" id="cd17365">
    <property type="entry name" value="MFS_PcaK_like"/>
    <property type="match status" value="1"/>
</dbReference>
<evidence type="ECO:0000259" key="7">
    <source>
        <dbReference type="PROSITE" id="PS50850"/>
    </source>
</evidence>
<feature type="transmembrane region" description="Helical" evidence="6">
    <location>
        <begin position="289"/>
        <end position="309"/>
    </location>
</feature>
<dbReference type="AlphaFoldDB" id="A0AAX0RSS0"/>
<feature type="transmembrane region" description="Helical" evidence="6">
    <location>
        <begin position="409"/>
        <end position="430"/>
    </location>
</feature>
<feature type="transmembrane region" description="Helical" evidence="6">
    <location>
        <begin position="20"/>
        <end position="38"/>
    </location>
</feature>
<dbReference type="PROSITE" id="PS00217">
    <property type="entry name" value="SUGAR_TRANSPORT_2"/>
    <property type="match status" value="1"/>
</dbReference>
<dbReference type="Proteomes" id="UP000220106">
    <property type="component" value="Unassembled WGS sequence"/>
</dbReference>
<keyword evidence="5 6" id="KW-0472">Membrane</keyword>
<reference evidence="8 9" key="1">
    <citation type="submission" date="2017-09" db="EMBL/GenBank/DDBJ databases">
        <title>Large-scale bioinformatics analysis of Bacillus genomes uncovers conserved roles of natural products in bacterial physiology.</title>
        <authorList>
            <consortium name="Agbiome Team Llc"/>
            <person name="Bleich R.M."/>
            <person name="Kirk G.J."/>
            <person name="Santa Maria K.C."/>
            <person name="Allen S.E."/>
            <person name="Farag S."/>
            <person name="Shank E.A."/>
            <person name="Bowers A."/>
        </authorList>
    </citation>
    <scope>NUCLEOTIDE SEQUENCE [LARGE SCALE GENOMIC DNA]</scope>
    <source>
        <strain evidence="8 9">AFS003229</strain>
    </source>
</reference>
<dbReference type="Gene3D" id="1.20.1250.20">
    <property type="entry name" value="MFS general substrate transporter like domains"/>
    <property type="match status" value="1"/>
</dbReference>
<feature type="transmembrane region" description="Helical" evidence="6">
    <location>
        <begin position="345"/>
        <end position="368"/>
    </location>
</feature>
<organism evidence="8 9">
    <name type="scientific">Peribacillus butanolivorans</name>
    <dbReference type="NCBI Taxonomy" id="421767"/>
    <lineage>
        <taxon>Bacteria</taxon>
        <taxon>Bacillati</taxon>
        <taxon>Bacillota</taxon>
        <taxon>Bacilli</taxon>
        <taxon>Bacillales</taxon>
        <taxon>Bacillaceae</taxon>
        <taxon>Peribacillus</taxon>
    </lineage>
</organism>
<feature type="transmembrane region" description="Helical" evidence="6">
    <location>
        <begin position="146"/>
        <end position="170"/>
    </location>
</feature>
<feature type="transmembrane region" description="Helical" evidence="6">
    <location>
        <begin position="176"/>
        <end position="195"/>
    </location>
</feature>
<dbReference type="GO" id="GO:0005886">
    <property type="term" value="C:plasma membrane"/>
    <property type="evidence" value="ECO:0007669"/>
    <property type="project" value="UniProtKB-SubCell"/>
</dbReference>
<dbReference type="RefSeq" id="WP_098174530.1">
    <property type="nucleotide sequence ID" value="NZ_NUEQ01000004.1"/>
</dbReference>
<dbReference type="PROSITE" id="PS50850">
    <property type="entry name" value="MFS"/>
    <property type="match status" value="1"/>
</dbReference>
<accession>A0AAX0RSS0</accession>
<keyword evidence="3 6" id="KW-0812">Transmembrane</keyword>
<feature type="transmembrane region" description="Helical" evidence="6">
    <location>
        <begin position="88"/>
        <end position="106"/>
    </location>
</feature>